<feature type="compositionally biased region" description="Polar residues" evidence="1">
    <location>
        <begin position="1049"/>
        <end position="1058"/>
    </location>
</feature>
<dbReference type="OMA" id="TIMHRAA"/>
<feature type="compositionally biased region" description="Basic and acidic residues" evidence="1">
    <location>
        <begin position="854"/>
        <end position="863"/>
    </location>
</feature>
<feature type="compositionally biased region" description="Low complexity" evidence="1">
    <location>
        <begin position="570"/>
        <end position="579"/>
    </location>
</feature>
<dbReference type="KEGG" id="ncr:NCU05754"/>
<feature type="compositionally biased region" description="Polar residues" evidence="1">
    <location>
        <begin position="155"/>
        <end position="167"/>
    </location>
</feature>
<feature type="compositionally biased region" description="Polar residues" evidence="1">
    <location>
        <begin position="486"/>
        <end position="498"/>
    </location>
</feature>
<protein>
    <submittedName>
        <fullName evidence="2">Uncharacterized protein</fullName>
    </submittedName>
</protein>
<reference evidence="2 3" key="1">
    <citation type="journal article" date="2003" name="Nature">
        <title>The genome sequence of the filamentous fungus Neurospora crassa.</title>
        <authorList>
            <person name="Galagan J.E."/>
            <person name="Calvo S.E."/>
            <person name="Borkovich K.A."/>
            <person name="Selker E.U."/>
            <person name="Read N.D."/>
            <person name="Jaffe D."/>
            <person name="FitzHugh W."/>
            <person name="Ma L.J."/>
            <person name="Smirnov S."/>
            <person name="Purcell S."/>
            <person name="Rehman B."/>
            <person name="Elkins T."/>
            <person name="Engels R."/>
            <person name="Wang S."/>
            <person name="Nielsen C.B."/>
            <person name="Butler J."/>
            <person name="Endrizzi M."/>
            <person name="Qui D."/>
            <person name="Ianakiev P."/>
            <person name="Bell-Pedersen D."/>
            <person name="Nelson M.A."/>
            <person name="Werner-Washburne M."/>
            <person name="Selitrennikoff C.P."/>
            <person name="Kinsey J.A."/>
            <person name="Braun E.L."/>
            <person name="Zelter A."/>
            <person name="Schulte U."/>
            <person name="Kothe G.O."/>
            <person name="Jedd G."/>
            <person name="Mewes W."/>
            <person name="Staben C."/>
            <person name="Marcotte E."/>
            <person name="Greenberg D."/>
            <person name="Roy A."/>
            <person name="Foley K."/>
            <person name="Naylor J."/>
            <person name="Stange-Thomann N."/>
            <person name="Barrett R."/>
            <person name="Gnerre S."/>
            <person name="Kamal M."/>
            <person name="Kamvysselis M."/>
            <person name="Mauceli E."/>
            <person name="Bielke C."/>
            <person name="Rudd S."/>
            <person name="Frishman D."/>
            <person name="Krystofova S."/>
            <person name="Rasmussen C."/>
            <person name="Metzenberg R.L."/>
            <person name="Perkins D.D."/>
            <person name="Kroken S."/>
            <person name="Cogoni C."/>
            <person name="Macino G."/>
            <person name="Catcheside D."/>
            <person name="Li W."/>
            <person name="Pratt R.J."/>
            <person name="Osmani S.A."/>
            <person name="DeSouza C.P."/>
            <person name="Glass L."/>
            <person name="Orbach M.J."/>
            <person name="Berglund J.A."/>
            <person name="Voelker R."/>
            <person name="Yarden O."/>
            <person name="Plamann M."/>
            <person name="Seiler S."/>
            <person name="Dunlap J."/>
            <person name="Radford A."/>
            <person name="Aramayo R."/>
            <person name="Natvig D.O."/>
            <person name="Alex L.A."/>
            <person name="Mannhaupt G."/>
            <person name="Ebbole D.J."/>
            <person name="Freitag M."/>
            <person name="Paulsen I."/>
            <person name="Sachs M.S."/>
            <person name="Lander E.S."/>
            <person name="Nusbaum C."/>
            <person name="Birren B."/>
        </authorList>
    </citation>
    <scope>NUCLEOTIDE SEQUENCE [LARGE SCALE GENOMIC DNA]</scope>
    <source>
        <strain evidence="3">ATCC 24698 / 74-OR23-1A / CBS 708.71 / DSM 1257 / FGSC 987</strain>
    </source>
</reference>
<dbReference type="GeneID" id="3875891"/>
<feature type="region of interest" description="Disordered" evidence="1">
    <location>
        <begin position="564"/>
        <end position="649"/>
    </location>
</feature>
<feature type="compositionally biased region" description="Basic and acidic residues" evidence="1">
    <location>
        <begin position="988"/>
        <end position="997"/>
    </location>
</feature>
<feature type="region of interest" description="Disordered" evidence="1">
    <location>
        <begin position="1"/>
        <end position="87"/>
    </location>
</feature>
<feature type="region of interest" description="Disordered" evidence="1">
    <location>
        <begin position="263"/>
        <end position="282"/>
    </location>
</feature>
<feature type="compositionally biased region" description="Basic and acidic residues" evidence="1">
    <location>
        <begin position="638"/>
        <end position="649"/>
    </location>
</feature>
<accession>Q7S4R8</accession>
<feature type="region of interest" description="Disordered" evidence="1">
    <location>
        <begin position="925"/>
        <end position="1000"/>
    </location>
</feature>
<evidence type="ECO:0000313" key="3">
    <source>
        <dbReference type="Proteomes" id="UP000001805"/>
    </source>
</evidence>
<dbReference type="OrthoDB" id="4582691at2759"/>
<dbReference type="HOGENOM" id="CLU_277329_0_0_1"/>
<sequence length="1151" mass="122808">MAAGGEEPRSPAQTNFTDAQLKPAPLRLTRKSNSSGGQSNNSLSRGNSSATSGRTPNSTKRNNGESLNTIMHRAATPSTYRTAPNQTSPKLASLVSKFEILDVMGTSDARALQLPSPVKGQKPPAAPMPTPDDAELQHATPRQGHHLTEIRSSQKHVNISLPRSSQAHRGARSKEVASDVKVPITNGPQHWDPSNVAARRKLFESGSTVPRPFDSPIATPVVTRTVARVPSQGEQRRESEIVNPDQPFTVSARRPVAAKFSAPVLSSRQSATDGVKPEKERRKSVAALRMSFEHSSLPDLRPETPSSTQRPFRRTLTQGLSTATEVPTPVTPKRESKDPITPTRVRTLRSSEVFSQTYPRPGQAVNQPIHRVNNNASSSLKQTQLHSTASRLVGSHDGNVSDAVVDSRRPVNRKNSDTPTRTSAHTSTRRPSSQHHLLLSRTLSVKVTTGPQTTVTLEQPWASHSASGPLPLTTSHSHGHLDQSKPKSGSPSETSTSAPLAPANRVKDLQRVFDNNPAGPGSAPFLPFIQKRRAQTLTLGVPMKANPSAPIMVSTTVAVTTRKASRRSYQQQQQQQQQQSSDVIPETASSTTSSVVRTRKRSKTLPSSLGGYRRKTSGPAAGTGLTSYFQRRKIKKQQKQDMKRIATTEDSPVKERISLFEQLGGGGGGPTHGHSKNGRNGCGSIVSLPLSMHSKRKSSDTDSSSQSLNDGSSRDTHLAAFNRKGRGSSSSGSRVMRMLSFGTSGNRGNGNRGSRNGKALRAAGRKISNAVSMSMSMSKRKDSGGAGASGGEGKGKGKLKSSDGSKAHPLVMSSTNKETGESTFFVKGVLWKVSGSHGDLDLNVAGADGQSSPEGEKRKRGESTTETTTTSFPSTRASASESGSGSSGSAGPIARHPDLQQWPHLDKVNRTVPCYHDSKFHGSVSIEDDSLAPEWSRDQEDDDPFRQPTQPPAVVRGSSNKITKSATAPTDIGNIMSRKRGLIPTRRSHGDVVEAARDPSTSLRKSFTMAVLPRLSSGNSSNDDHSSQDGNQKSNGNKLSKQKGKEARTTSFPPSFIDQVQSRRQWSISWGQRAAAAAFGIGQRLKERKGSGRSSSLLGKGGVETGSGADAVIAGNSNTHSDVAVPTATAAAATLPTPNSAITTESLRHDE</sequence>
<organism evidence="2 3">
    <name type="scientific">Neurospora crassa (strain ATCC 24698 / 74-OR23-1A / CBS 708.71 / DSM 1257 / FGSC 987)</name>
    <dbReference type="NCBI Taxonomy" id="367110"/>
    <lineage>
        <taxon>Eukaryota</taxon>
        <taxon>Fungi</taxon>
        <taxon>Dikarya</taxon>
        <taxon>Ascomycota</taxon>
        <taxon>Pezizomycotina</taxon>
        <taxon>Sordariomycetes</taxon>
        <taxon>Sordariomycetidae</taxon>
        <taxon>Sordariales</taxon>
        <taxon>Sordariaceae</taxon>
        <taxon>Neurospora</taxon>
    </lineage>
</organism>
<feature type="compositionally biased region" description="Low complexity" evidence="1">
    <location>
        <begin position="1129"/>
        <end position="1138"/>
    </location>
</feature>
<keyword evidence="3" id="KW-1185">Reference proteome</keyword>
<feature type="compositionally biased region" description="Polar residues" evidence="1">
    <location>
        <begin position="417"/>
        <end position="476"/>
    </location>
</feature>
<feature type="region of interest" description="Disordered" evidence="1">
    <location>
        <begin position="842"/>
        <end position="897"/>
    </location>
</feature>
<feature type="region of interest" description="Disordered" evidence="1">
    <location>
        <begin position="663"/>
        <end position="815"/>
    </location>
</feature>
<feature type="region of interest" description="Disordered" evidence="1">
    <location>
        <begin position="1081"/>
        <end position="1115"/>
    </location>
</feature>
<feature type="compositionally biased region" description="Polar residues" evidence="1">
    <location>
        <begin position="957"/>
        <end position="968"/>
    </location>
</feature>
<proteinExistence type="predicted"/>
<feature type="region of interest" description="Disordered" evidence="1">
    <location>
        <begin position="1129"/>
        <end position="1151"/>
    </location>
</feature>
<dbReference type="AlphaFoldDB" id="Q7S4R8"/>
<feature type="region of interest" description="Disordered" evidence="1">
    <location>
        <begin position="391"/>
        <end position="503"/>
    </location>
</feature>
<name>Q7S4R8_NEUCR</name>
<dbReference type="InParanoid" id="Q7S4R8"/>
<feature type="compositionally biased region" description="Low complexity" evidence="1">
    <location>
        <begin position="701"/>
        <end position="711"/>
    </location>
</feature>
<dbReference type="EMBL" id="CM002242">
    <property type="protein sequence ID" value="EAA30493.1"/>
    <property type="molecule type" value="Genomic_DNA"/>
</dbReference>
<feature type="region of interest" description="Disordered" evidence="1">
    <location>
        <begin position="1014"/>
        <end position="1058"/>
    </location>
</feature>
<evidence type="ECO:0000256" key="1">
    <source>
        <dbReference type="SAM" id="MobiDB-lite"/>
    </source>
</evidence>
<gene>
    <name evidence="2" type="ORF">NCU05754</name>
</gene>
<dbReference type="VEuPathDB" id="FungiDB:NCU05754"/>
<feature type="compositionally biased region" description="Low complexity" evidence="1">
    <location>
        <begin position="864"/>
        <end position="891"/>
    </location>
</feature>
<feature type="compositionally biased region" description="Polar residues" evidence="1">
    <location>
        <begin position="50"/>
        <end position="69"/>
    </location>
</feature>
<dbReference type="RefSeq" id="XP_959729.1">
    <property type="nucleotide sequence ID" value="XM_954636.1"/>
</dbReference>
<feature type="compositionally biased region" description="Polar residues" evidence="1">
    <location>
        <begin position="304"/>
        <end position="325"/>
    </location>
</feature>
<feature type="compositionally biased region" description="Low complexity" evidence="1">
    <location>
        <begin position="32"/>
        <end position="49"/>
    </location>
</feature>
<feature type="region of interest" description="Disordered" evidence="1">
    <location>
        <begin position="291"/>
        <end position="342"/>
    </location>
</feature>
<feature type="region of interest" description="Disordered" evidence="1">
    <location>
        <begin position="150"/>
        <end position="177"/>
    </location>
</feature>
<dbReference type="PaxDb" id="5141-EFNCRP00000005710"/>
<evidence type="ECO:0000313" key="2">
    <source>
        <dbReference type="EMBL" id="EAA30493.1"/>
    </source>
</evidence>
<feature type="compositionally biased region" description="Polar residues" evidence="1">
    <location>
        <begin position="76"/>
        <end position="87"/>
    </location>
</feature>
<dbReference type="Proteomes" id="UP000001805">
    <property type="component" value="Chromosome 7, Linkage Group VII"/>
</dbReference>